<reference evidence="3" key="1">
    <citation type="journal article" date="2019" name="Int. J. Syst. Evol. Microbiol.">
        <title>The Global Catalogue of Microorganisms (GCM) 10K type strain sequencing project: providing services to taxonomists for standard genome sequencing and annotation.</title>
        <authorList>
            <consortium name="The Broad Institute Genomics Platform"/>
            <consortium name="The Broad Institute Genome Sequencing Center for Infectious Disease"/>
            <person name="Wu L."/>
            <person name="Ma J."/>
        </authorList>
    </citation>
    <scope>NUCLEOTIDE SEQUENCE [LARGE SCALE GENOMIC DNA]</scope>
    <source>
        <strain evidence="3">NBRC 112299</strain>
    </source>
</reference>
<accession>A0ABQ6IEW1</accession>
<gene>
    <name evidence="2" type="ORF">GCM10025876_18570</name>
</gene>
<comment type="caution">
    <text evidence="2">The sequence shown here is derived from an EMBL/GenBank/DDBJ whole genome shotgun (WGS) entry which is preliminary data.</text>
</comment>
<evidence type="ECO:0000256" key="1">
    <source>
        <dbReference type="SAM" id="MobiDB-lite"/>
    </source>
</evidence>
<dbReference type="RefSeq" id="WP_284328118.1">
    <property type="nucleotide sequence ID" value="NZ_BSUN01000001.1"/>
</dbReference>
<name>A0ABQ6IEW1_9MICO</name>
<feature type="region of interest" description="Disordered" evidence="1">
    <location>
        <begin position="1"/>
        <end position="21"/>
    </location>
</feature>
<keyword evidence="3" id="KW-1185">Reference proteome</keyword>
<protein>
    <submittedName>
        <fullName evidence="2">Uncharacterized protein</fullName>
    </submittedName>
</protein>
<feature type="compositionally biased region" description="Polar residues" evidence="1">
    <location>
        <begin position="1"/>
        <end position="13"/>
    </location>
</feature>
<dbReference type="EMBL" id="BSUN01000001">
    <property type="protein sequence ID" value="GMA35653.1"/>
    <property type="molecule type" value="Genomic_DNA"/>
</dbReference>
<organism evidence="2 3">
    <name type="scientific">Demequina litorisediminis</name>
    <dbReference type="NCBI Taxonomy" id="1849022"/>
    <lineage>
        <taxon>Bacteria</taxon>
        <taxon>Bacillati</taxon>
        <taxon>Actinomycetota</taxon>
        <taxon>Actinomycetes</taxon>
        <taxon>Micrococcales</taxon>
        <taxon>Demequinaceae</taxon>
        <taxon>Demequina</taxon>
    </lineage>
</organism>
<proteinExistence type="predicted"/>
<sequence length="93" mass="9757">MDTTEMMSQQTQARLHGEGSRRLSQISQEQFALSMRVAAMGLVGQQVSYTDSEGTLVTGVASSASFADAVPTIAVGDESIALDRIMSTAPFAG</sequence>
<evidence type="ECO:0000313" key="3">
    <source>
        <dbReference type="Proteomes" id="UP001157125"/>
    </source>
</evidence>
<dbReference type="Proteomes" id="UP001157125">
    <property type="component" value="Unassembled WGS sequence"/>
</dbReference>
<evidence type="ECO:0000313" key="2">
    <source>
        <dbReference type="EMBL" id="GMA35653.1"/>
    </source>
</evidence>